<keyword evidence="5" id="KW-1185">Reference proteome</keyword>
<dbReference type="Gene3D" id="3.40.50.10680">
    <property type="entry name" value="CofD-like domains"/>
    <property type="match status" value="1"/>
</dbReference>
<dbReference type="RefSeq" id="WP_091791540.1">
    <property type="nucleotide sequence ID" value="NZ_FNAF01000004.1"/>
</dbReference>
<dbReference type="InterPro" id="IPR038136">
    <property type="entry name" value="CofD-like_dom_sf"/>
</dbReference>
<reference evidence="4 5" key="1">
    <citation type="submission" date="2016-10" db="EMBL/GenBank/DDBJ databases">
        <authorList>
            <person name="de Groot N.N."/>
        </authorList>
    </citation>
    <scope>NUCLEOTIDE SEQUENCE [LARGE SCALE GENOMIC DNA]</scope>
    <source>
        <strain evidence="4 5">DSM 20475</strain>
    </source>
</reference>
<evidence type="ECO:0000256" key="3">
    <source>
        <dbReference type="SAM" id="Phobius"/>
    </source>
</evidence>
<dbReference type="OrthoDB" id="9783842at2"/>
<name>A0A1G6VNV7_PEPNI</name>
<dbReference type="GO" id="GO:0008360">
    <property type="term" value="P:regulation of cell shape"/>
    <property type="evidence" value="ECO:0007669"/>
    <property type="project" value="UniProtKB-UniRule"/>
</dbReference>
<evidence type="ECO:0000313" key="5">
    <source>
        <dbReference type="Proteomes" id="UP000198995"/>
    </source>
</evidence>
<comment type="similarity">
    <text evidence="2">Belongs to the gluconeogenesis factor family.</text>
</comment>
<protein>
    <recommendedName>
        <fullName evidence="2">Putative gluconeogenesis factor</fullName>
    </recommendedName>
</protein>
<dbReference type="HAMAP" id="MF_00973">
    <property type="entry name" value="Gluconeogen_factor"/>
    <property type="match status" value="1"/>
</dbReference>
<keyword evidence="3" id="KW-0812">Transmembrane</keyword>
<dbReference type="InterPro" id="IPR010119">
    <property type="entry name" value="Gluconeogen_factor"/>
</dbReference>
<feature type="transmembrane region" description="Helical" evidence="3">
    <location>
        <begin position="20"/>
        <end position="39"/>
    </location>
</feature>
<dbReference type="Pfam" id="PF01933">
    <property type="entry name" value="CofD"/>
    <property type="match status" value="1"/>
</dbReference>
<proteinExistence type="inferred from homology"/>
<dbReference type="GO" id="GO:0005737">
    <property type="term" value="C:cytoplasm"/>
    <property type="evidence" value="ECO:0007669"/>
    <property type="project" value="UniProtKB-SubCell"/>
</dbReference>
<dbReference type="GO" id="GO:0043743">
    <property type="term" value="F:LPPG:FO 2-phospho-L-lactate transferase activity"/>
    <property type="evidence" value="ECO:0007669"/>
    <property type="project" value="InterPro"/>
</dbReference>
<evidence type="ECO:0000256" key="2">
    <source>
        <dbReference type="HAMAP-Rule" id="MF_00973"/>
    </source>
</evidence>
<keyword evidence="3" id="KW-1133">Transmembrane helix</keyword>
<evidence type="ECO:0000313" key="4">
    <source>
        <dbReference type="EMBL" id="SDD54555.1"/>
    </source>
</evidence>
<dbReference type="PANTHER" id="PTHR30135:SF3">
    <property type="entry name" value="GLUCONEOGENESIS FACTOR-RELATED"/>
    <property type="match status" value="1"/>
</dbReference>
<dbReference type="PANTHER" id="PTHR30135">
    <property type="entry name" value="UNCHARACTERIZED PROTEIN YVCK-RELATED"/>
    <property type="match status" value="1"/>
</dbReference>
<feature type="transmembrane region" description="Helical" evidence="3">
    <location>
        <begin position="64"/>
        <end position="83"/>
    </location>
</feature>
<dbReference type="NCBIfam" id="TIGR01826">
    <property type="entry name" value="CofD_related"/>
    <property type="match status" value="1"/>
</dbReference>
<dbReference type="CDD" id="cd07187">
    <property type="entry name" value="YvcK_like"/>
    <property type="match status" value="1"/>
</dbReference>
<comment type="function">
    <text evidence="2">Required for morphogenesis under gluconeogenic growth conditions.</text>
</comment>
<keyword evidence="1 2" id="KW-0963">Cytoplasm</keyword>
<gene>
    <name evidence="4" type="ORF">SAMN04489866_10478</name>
</gene>
<accession>A0A1G6VNV7</accession>
<dbReference type="Proteomes" id="UP000198995">
    <property type="component" value="Unassembled WGS sequence"/>
</dbReference>
<dbReference type="STRING" id="2741.SAMN04489866_10478"/>
<sequence length="450" mass="48857">MKPRVRLSRWLSPGLGLKRWAILGGIALGLVVLGLWSMVNNRTAKQFTYDAVHFLQLNLPDLTFWQGLICVLVGIVLMVYSSMQLSGRFKGLKGSNFDAYYEETIQANGPKIVVIGGGTGLSVLLRGLKQYTSNLTAAVTVGDDGGSSGILRETFDVIPVGDIRNCIVALADEQDVMEKLFSYRFAKGEGLKGHSLGNLLLLGLTAVQGNFQDAVANIDQVLHISGRVLPITMAPLTLVAKMNDGRRIVGERHITDSEAAIDKLSIRPANAEVLPEVLEAIAEADAIVLGPGSLYTSVIPNLCVGGVTEALAKARGKVFYVCNVMTQPGETTHYTVGDHLAAILRHSADGLVDYILADDGSVPESVPLADFITGGGERVSIDADRIKSMGAELVAAPLVSQENPFRHESGRLAKALMETLYDDHNFRLQRGLIKSYWDWQTYKHRKELDM</sequence>
<keyword evidence="3" id="KW-0472">Membrane</keyword>
<dbReference type="SUPFAM" id="SSF142338">
    <property type="entry name" value="CofD-like"/>
    <property type="match status" value="1"/>
</dbReference>
<dbReference type="EMBL" id="FNAF01000004">
    <property type="protein sequence ID" value="SDD54555.1"/>
    <property type="molecule type" value="Genomic_DNA"/>
</dbReference>
<evidence type="ECO:0000256" key="1">
    <source>
        <dbReference type="ARBA" id="ARBA00022490"/>
    </source>
</evidence>
<dbReference type="InterPro" id="IPR002882">
    <property type="entry name" value="CofD"/>
</dbReference>
<comment type="subcellular location">
    <subcellularLocation>
        <location evidence="2">Cytoplasm</location>
    </subcellularLocation>
</comment>
<dbReference type="AlphaFoldDB" id="A0A1G6VNV7"/>
<organism evidence="4 5">
    <name type="scientific">Peptococcus niger</name>
    <dbReference type="NCBI Taxonomy" id="2741"/>
    <lineage>
        <taxon>Bacteria</taxon>
        <taxon>Bacillati</taxon>
        <taxon>Bacillota</taxon>
        <taxon>Clostridia</taxon>
        <taxon>Eubacteriales</taxon>
        <taxon>Peptococcaceae</taxon>
        <taxon>Peptococcus</taxon>
    </lineage>
</organism>